<sequence>MTRPCPVCGTQVHPTDDFCGNCATYLGWSASTDPADPVTLPAAPALSTDLAQRPENPVSQPVDNPVSGSQAHRRDDPATGTNKPTQHASVGTPPQSGGSADNPTTEVSTRQTGGSATVHNGTPTSGATEPATGAAHTATNPAASLFAEPVPAPTARGRAADNPPTPTPPELDTAPVLPGRPVAQRPVASAAQVDTVEGPPCPVCGTANPPGRKFCRRCATPLDPAAALSATTKRRRWSWHGDRSRWLRAIVALLVVAALVVLGVVLYPHLDPAIQDIRDRVSTPAAVAPRTVTATAELPNHPARAAADGLSNRYWGTPTPGAQATFTFAEPIRLLSVVIHTGPTADRDHFTDQARPTTVDLTTTSTGGTTRTTTITLADEPGPQRTDLGTSDVTQVRLTIRSATPQTPTTHIALGEVEFFRRP</sequence>
<evidence type="ECO:0000313" key="3">
    <source>
        <dbReference type="EMBL" id="SER93136.1"/>
    </source>
</evidence>
<evidence type="ECO:0000256" key="2">
    <source>
        <dbReference type="SAM" id="Phobius"/>
    </source>
</evidence>
<dbReference type="STRING" id="155974.SAMN04487818_106109"/>
<dbReference type="NCBIfam" id="NF047619">
    <property type="entry name" value="NADase_discoid"/>
    <property type="match status" value="1"/>
</dbReference>
<feature type="transmembrane region" description="Helical" evidence="2">
    <location>
        <begin position="246"/>
        <end position="270"/>
    </location>
</feature>
<keyword evidence="2" id="KW-1133">Transmembrane helix</keyword>
<dbReference type="EMBL" id="FOGI01000006">
    <property type="protein sequence ID" value="SER93136.1"/>
    <property type="molecule type" value="Genomic_DNA"/>
</dbReference>
<reference evidence="4" key="1">
    <citation type="submission" date="2016-10" db="EMBL/GenBank/DDBJ databases">
        <authorList>
            <person name="Varghese N."/>
            <person name="Submissions S."/>
        </authorList>
    </citation>
    <scope>NUCLEOTIDE SEQUENCE [LARGE SCALE GENOMIC DNA]</scope>
    <source>
        <strain evidence="4">DSM 44260</strain>
    </source>
</reference>
<gene>
    <name evidence="3" type="ORF">SAMN04487818_106109</name>
</gene>
<dbReference type="InterPro" id="IPR057561">
    <property type="entry name" value="NADase_transloc"/>
</dbReference>
<feature type="compositionally biased region" description="Polar residues" evidence="1">
    <location>
        <begin position="57"/>
        <end position="70"/>
    </location>
</feature>
<dbReference type="AlphaFoldDB" id="A0A1H9T7L8"/>
<dbReference type="Proteomes" id="UP000199051">
    <property type="component" value="Unassembled WGS sequence"/>
</dbReference>
<organism evidence="3 4">
    <name type="scientific">Actinokineospora terrae</name>
    <dbReference type="NCBI Taxonomy" id="155974"/>
    <lineage>
        <taxon>Bacteria</taxon>
        <taxon>Bacillati</taxon>
        <taxon>Actinomycetota</taxon>
        <taxon>Actinomycetes</taxon>
        <taxon>Pseudonocardiales</taxon>
        <taxon>Pseudonocardiaceae</taxon>
        <taxon>Actinokineospora</taxon>
    </lineage>
</organism>
<name>A0A1H9T7L8_9PSEU</name>
<evidence type="ECO:0000313" key="4">
    <source>
        <dbReference type="Proteomes" id="UP000199051"/>
    </source>
</evidence>
<feature type="compositionally biased region" description="Polar residues" evidence="1">
    <location>
        <begin position="79"/>
        <end position="127"/>
    </location>
</feature>
<feature type="region of interest" description="Disordered" evidence="1">
    <location>
        <begin position="32"/>
        <end position="136"/>
    </location>
</feature>
<keyword evidence="4" id="KW-1185">Reference proteome</keyword>
<accession>A0A1H9T7L8</accession>
<keyword evidence="2" id="KW-0472">Membrane</keyword>
<dbReference type="Gene3D" id="2.60.120.260">
    <property type="entry name" value="Galactose-binding domain-like"/>
    <property type="match status" value="1"/>
</dbReference>
<keyword evidence="2" id="KW-0812">Transmembrane</keyword>
<proteinExistence type="predicted"/>
<protein>
    <submittedName>
        <fullName evidence="3">Predicted nucleic acid-binding protein, contains Zn-ribbon domain</fullName>
    </submittedName>
</protein>
<feature type="region of interest" description="Disordered" evidence="1">
    <location>
        <begin position="153"/>
        <end position="196"/>
    </location>
</feature>
<evidence type="ECO:0000256" key="1">
    <source>
        <dbReference type="SAM" id="MobiDB-lite"/>
    </source>
</evidence>